<organism evidence="2 3">
    <name type="scientific">Mangrovimicrobium sediminis</name>
    <dbReference type="NCBI Taxonomy" id="2562682"/>
    <lineage>
        <taxon>Bacteria</taxon>
        <taxon>Pseudomonadati</taxon>
        <taxon>Pseudomonadota</taxon>
        <taxon>Gammaproteobacteria</taxon>
        <taxon>Cellvibrionales</taxon>
        <taxon>Halieaceae</taxon>
        <taxon>Mangrovimicrobium</taxon>
    </lineage>
</organism>
<protein>
    <submittedName>
        <fullName evidence="2">Uncharacterized protein</fullName>
    </submittedName>
</protein>
<sequence>MAALLTAGAGYLLMHRLQTESIQSIQQTMDTWRVALTLLRWGVIAVVAFSWSHVVQRLSASGKLSSVQAEYLTGLRWRAVTWLIILELVLGQGMVVKFFDIIAGTNSK</sequence>
<reference evidence="2 3" key="1">
    <citation type="submission" date="2019-04" db="EMBL/GenBank/DDBJ databases">
        <title>Taxonomy of novel Haliea sp. from mangrove soil of West Coast of India.</title>
        <authorList>
            <person name="Verma A."/>
            <person name="Kumar P."/>
            <person name="Krishnamurthi S."/>
        </authorList>
    </citation>
    <scope>NUCLEOTIDE SEQUENCE [LARGE SCALE GENOMIC DNA]</scope>
    <source>
        <strain evidence="2 3">SAOS-164</strain>
    </source>
</reference>
<accession>A0A4Z0LY61</accession>
<evidence type="ECO:0000313" key="3">
    <source>
        <dbReference type="Proteomes" id="UP000298050"/>
    </source>
</evidence>
<keyword evidence="1" id="KW-0472">Membrane</keyword>
<feature type="transmembrane region" description="Helical" evidence="1">
    <location>
        <begin position="79"/>
        <end position="99"/>
    </location>
</feature>
<evidence type="ECO:0000313" key="2">
    <source>
        <dbReference type="EMBL" id="TGD72164.1"/>
    </source>
</evidence>
<dbReference type="EMBL" id="SRLE01000011">
    <property type="protein sequence ID" value="TGD72164.1"/>
    <property type="molecule type" value="Genomic_DNA"/>
</dbReference>
<feature type="transmembrane region" description="Helical" evidence="1">
    <location>
        <begin position="38"/>
        <end position="58"/>
    </location>
</feature>
<evidence type="ECO:0000256" key="1">
    <source>
        <dbReference type="SAM" id="Phobius"/>
    </source>
</evidence>
<dbReference type="AlphaFoldDB" id="A0A4Z0LY61"/>
<keyword evidence="3" id="KW-1185">Reference proteome</keyword>
<gene>
    <name evidence="2" type="ORF">E4634_15975</name>
</gene>
<keyword evidence="1" id="KW-0812">Transmembrane</keyword>
<dbReference type="OrthoDB" id="5784914at2"/>
<dbReference type="Proteomes" id="UP000298050">
    <property type="component" value="Unassembled WGS sequence"/>
</dbReference>
<comment type="caution">
    <text evidence="2">The sequence shown here is derived from an EMBL/GenBank/DDBJ whole genome shotgun (WGS) entry which is preliminary data.</text>
</comment>
<proteinExistence type="predicted"/>
<keyword evidence="1" id="KW-1133">Transmembrane helix</keyword>
<name>A0A4Z0LY61_9GAMM</name>
<dbReference type="RefSeq" id="WP_135445653.1">
    <property type="nucleotide sequence ID" value="NZ_SRLE01000011.1"/>
</dbReference>